<accession>A0ABN7AI79</accession>
<proteinExistence type="inferred from homology"/>
<keyword evidence="3 7" id="KW-1003">Cell membrane</keyword>
<comment type="subcellular location">
    <subcellularLocation>
        <location evidence="1 7">Cell membrane</location>
        <topology evidence="1 7">Multi-pass membrane protein</topology>
    </subcellularLocation>
</comment>
<evidence type="ECO:0000256" key="7">
    <source>
        <dbReference type="RuleBase" id="RU368041"/>
    </source>
</evidence>
<dbReference type="Proteomes" id="UP001307889">
    <property type="component" value="Chromosome 3"/>
</dbReference>
<dbReference type="Pfam" id="PF05640">
    <property type="entry name" value="NKAIN"/>
    <property type="match status" value="1"/>
</dbReference>
<organism evidence="9 10">
    <name type="scientific">Nesidiocoris tenuis</name>
    <dbReference type="NCBI Taxonomy" id="355587"/>
    <lineage>
        <taxon>Eukaryota</taxon>
        <taxon>Metazoa</taxon>
        <taxon>Ecdysozoa</taxon>
        <taxon>Arthropoda</taxon>
        <taxon>Hexapoda</taxon>
        <taxon>Insecta</taxon>
        <taxon>Pterygota</taxon>
        <taxon>Neoptera</taxon>
        <taxon>Paraneoptera</taxon>
        <taxon>Hemiptera</taxon>
        <taxon>Heteroptera</taxon>
        <taxon>Panheteroptera</taxon>
        <taxon>Cimicomorpha</taxon>
        <taxon>Miridae</taxon>
        <taxon>Dicyphina</taxon>
        <taxon>Nesidiocoris</taxon>
    </lineage>
</organism>
<dbReference type="InterPro" id="IPR008516">
    <property type="entry name" value="Na/K-Atpase_Interacting"/>
</dbReference>
<evidence type="ECO:0000256" key="5">
    <source>
        <dbReference type="ARBA" id="ARBA00022989"/>
    </source>
</evidence>
<feature type="compositionally biased region" description="Basic residues" evidence="8">
    <location>
        <begin position="228"/>
        <end position="237"/>
    </location>
</feature>
<keyword evidence="5 7" id="KW-1133">Transmembrane helix</keyword>
<feature type="compositionally biased region" description="Basic residues" evidence="8">
    <location>
        <begin position="274"/>
        <end position="291"/>
    </location>
</feature>
<dbReference type="PANTHER" id="PTHR13084:SF6">
    <property type="entry name" value="SODIUM_POTASSIUM-TRANSPORTING ATPASE SUBUNIT BETA-1-INTERACTING PROTEIN"/>
    <property type="match status" value="1"/>
</dbReference>
<comment type="similarity">
    <text evidence="2 7">Belongs to the NKAIN family.</text>
</comment>
<evidence type="ECO:0000256" key="2">
    <source>
        <dbReference type="ARBA" id="ARBA00006364"/>
    </source>
</evidence>
<name>A0ABN7AI79_9HEMI</name>
<feature type="transmembrane region" description="Helical" evidence="7">
    <location>
        <begin position="61"/>
        <end position="82"/>
    </location>
</feature>
<keyword evidence="4 7" id="KW-0812">Transmembrane</keyword>
<evidence type="ECO:0000256" key="1">
    <source>
        <dbReference type="ARBA" id="ARBA00004651"/>
    </source>
</evidence>
<dbReference type="PANTHER" id="PTHR13084">
    <property type="entry name" value="T-CELL LYMPHOMA BREAKPOINT-ASSOCIATED TARGET 1-RELATED"/>
    <property type="match status" value="1"/>
</dbReference>
<feature type="transmembrane region" description="Helical" evidence="7">
    <location>
        <begin position="150"/>
        <end position="168"/>
    </location>
</feature>
<feature type="compositionally biased region" description="Low complexity" evidence="8">
    <location>
        <begin position="243"/>
        <end position="271"/>
    </location>
</feature>
<protein>
    <recommendedName>
        <fullName evidence="7">Sodium/potassium-transporting ATPase subunit beta-1-interacting protein</fullName>
        <shortName evidence="7">Na(+)/K(+)-transporting ATPase subunit beta-1-interacting protein</shortName>
    </recommendedName>
</protein>
<feature type="compositionally biased region" description="Polar residues" evidence="8">
    <location>
        <begin position="300"/>
        <end position="323"/>
    </location>
</feature>
<reference evidence="9 10" key="1">
    <citation type="submission" date="2023-09" db="EMBL/GenBank/DDBJ databases">
        <title>Nesidiocoris tenuis whole genome shotgun sequence.</title>
        <authorList>
            <person name="Shibata T."/>
            <person name="Shimoda M."/>
            <person name="Kobayashi T."/>
            <person name="Uehara T."/>
        </authorList>
    </citation>
    <scope>NUCLEOTIDE SEQUENCE [LARGE SCALE GENOMIC DNA]</scope>
    <source>
        <strain evidence="9 10">Japan</strain>
    </source>
</reference>
<gene>
    <name evidence="9" type="ORF">NTJ_04778</name>
</gene>
<evidence type="ECO:0000313" key="10">
    <source>
        <dbReference type="Proteomes" id="UP001307889"/>
    </source>
</evidence>
<keyword evidence="10" id="KW-1185">Reference proteome</keyword>
<evidence type="ECO:0000313" key="9">
    <source>
        <dbReference type="EMBL" id="BES91970.1"/>
    </source>
</evidence>
<feature type="transmembrane region" description="Helical" evidence="7">
    <location>
        <begin position="33"/>
        <end position="54"/>
    </location>
</feature>
<evidence type="ECO:0000256" key="6">
    <source>
        <dbReference type="ARBA" id="ARBA00023136"/>
    </source>
</evidence>
<dbReference type="EMBL" id="AP028911">
    <property type="protein sequence ID" value="BES91970.1"/>
    <property type="molecule type" value="Genomic_DNA"/>
</dbReference>
<feature type="region of interest" description="Disordered" evidence="8">
    <location>
        <begin position="212"/>
        <end position="343"/>
    </location>
</feature>
<evidence type="ECO:0000256" key="4">
    <source>
        <dbReference type="ARBA" id="ARBA00022692"/>
    </source>
</evidence>
<evidence type="ECO:0000256" key="8">
    <source>
        <dbReference type="SAM" id="MobiDB-lite"/>
    </source>
</evidence>
<sequence>MGCNKRLFLLTICVCQVVATILRQVFDLLGYMWGPIIFNFFQIIFSIFGIFGAWLLQANYIITYCAWTLFWCAWNSFVLCYYENVGVLDRKVDILSLGAGSESWWQYNGPGCNALFLPNETGESLPWVPLKPNLVTGCVFPYHHVEAAQAIIHILLGLAGFFVGVSLNHRIRNGKHAKIYDAVSAPLTLKKSTSGGPVYPVDLMPRRLTDNMTESSEEPDHLRQKPMTPRRVKRRSISRGTLPPYAGPAGPHHSGHSGQSVAVAGSSHSSGTVPRRHNHHRSSTRSSKRSSRPSPVTRLMDQQESSRGHTNLMFQHSPENSLSYEPERPPSARSSYSNYHGTRPFTYRHSQNFLVQGPPGYSSQSETAI</sequence>
<evidence type="ECO:0000256" key="3">
    <source>
        <dbReference type="ARBA" id="ARBA00022475"/>
    </source>
</evidence>
<keyword evidence="6 7" id="KW-0472">Membrane</keyword>